<evidence type="ECO:0000313" key="3">
    <source>
        <dbReference type="Proteomes" id="UP000504603"/>
    </source>
</evidence>
<dbReference type="InterPro" id="IPR009721">
    <property type="entry name" value="O-acyltransferase_WSD1_C"/>
</dbReference>
<feature type="domain" description="O-acyltransferase WSD1 C-terminal" evidence="2">
    <location>
        <begin position="121"/>
        <end position="266"/>
    </location>
</feature>
<dbReference type="PANTHER" id="PTHR31650:SF41">
    <property type="entry name" value="O-ACYLTRANSFERASE WSD1-LIKE ISOFORM X1"/>
    <property type="match status" value="1"/>
</dbReference>
<feature type="chain" id="PRO_5026839308" evidence="1">
    <location>
        <begin position="18"/>
        <end position="274"/>
    </location>
</feature>
<organism evidence="3 4">
    <name type="scientific">Momordica charantia</name>
    <name type="common">Bitter gourd</name>
    <name type="synonym">Balsam pear</name>
    <dbReference type="NCBI Taxonomy" id="3673"/>
    <lineage>
        <taxon>Eukaryota</taxon>
        <taxon>Viridiplantae</taxon>
        <taxon>Streptophyta</taxon>
        <taxon>Embryophyta</taxon>
        <taxon>Tracheophyta</taxon>
        <taxon>Spermatophyta</taxon>
        <taxon>Magnoliopsida</taxon>
        <taxon>eudicotyledons</taxon>
        <taxon>Gunneridae</taxon>
        <taxon>Pentapetalae</taxon>
        <taxon>rosids</taxon>
        <taxon>fabids</taxon>
        <taxon>Cucurbitales</taxon>
        <taxon>Cucurbitaceae</taxon>
        <taxon>Momordiceae</taxon>
        <taxon>Momordica</taxon>
    </lineage>
</organism>
<keyword evidence="3" id="KW-1185">Reference proteome</keyword>
<evidence type="ECO:0000313" key="4">
    <source>
        <dbReference type="RefSeq" id="XP_022155601.1"/>
    </source>
</evidence>
<dbReference type="GO" id="GO:0019432">
    <property type="term" value="P:triglyceride biosynthetic process"/>
    <property type="evidence" value="ECO:0007669"/>
    <property type="project" value="TreeGrafter"/>
</dbReference>
<dbReference type="RefSeq" id="XP_022155601.1">
    <property type="nucleotide sequence ID" value="XM_022299909.1"/>
</dbReference>
<proteinExistence type="predicted"/>
<feature type="signal peptide" evidence="1">
    <location>
        <begin position="1"/>
        <end position="17"/>
    </location>
</feature>
<dbReference type="GO" id="GO:0005886">
    <property type="term" value="C:plasma membrane"/>
    <property type="evidence" value="ECO:0007669"/>
    <property type="project" value="TreeGrafter"/>
</dbReference>
<dbReference type="GeneID" id="111022696"/>
<evidence type="ECO:0000256" key="1">
    <source>
        <dbReference type="SAM" id="SignalP"/>
    </source>
</evidence>
<name>A0A6J1DS62_MOMCH</name>
<dbReference type="KEGG" id="mcha:111022696"/>
<sequence length="274" mass="30506">MTVWFSFLFVTEFILRALWVSDRKTPISGGAGVELWPRKVATAKFAVDDMKAVKSAVPNATINDVLFSVIGAGFSRYLEHRQTKGLKESLQLTGVAMVNLRAQPGLQELTDMMKGNGGSRWGNKLGILLLPVNYSKKASNPLQYMIRTKKMIDRKKRTLEAHFSYGMGKFVMSCFGPKVACMLNYRIVCNTTFTISNVIGPREEITIGGNPITYIRATSTSLSHAITMHMMSYAGRAEMQILVAKDIIPDPEFLAQCFENALLQMKMATTLDTK</sequence>
<dbReference type="GO" id="GO:0008374">
    <property type="term" value="F:O-acyltransferase activity"/>
    <property type="evidence" value="ECO:0007669"/>
    <property type="project" value="InterPro"/>
</dbReference>
<dbReference type="PANTHER" id="PTHR31650">
    <property type="entry name" value="O-ACYLTRANSFERASE (WSD1-LIKE) FAMILY PROTEIN"/>
    <property type="match status" value="1"/>
</dbReference>
<reference evidence="4" key="1">
    <citation type="submission" date="2025-08" db="UniProtKB">
        <authorList>
            <consortium name="RefSeq"/>
        </authorList>
    </citation>
    <scope>IDENTIFICATION</scope>
</reference>
<dbReference type="Pfam" id="PF06974">
    <property type="entry name" value="WS_DGAT_C"/>
    <property type="match status" value="1"/>
</dbReference>
<gene>
    <name evidence="4" type="primary">LOC111022696</name>
</gene>
<accession>A0A6J1DS62</accession>
<dbReference type="OrthoDB" id="619536at2759"/>
<dbReference type="InterPro" id="IPR045034">
    <property type="entry name" value="O-acyltransferase_WSD1-like"/>
</dbReference>
<dbReference type="AlphaFoldDB" id="A0A6J1DS62"/>
<dbReference type="Proteomes" id="UP000504603">
    <property type="component" value="Unplaced"/>
</dbReference>
<keyword evidence="1" id="KW-0732">Signal</keyword>
<evidence type="ECO:0000259" key="2">
    <source>
        <dbReference type="Pfam" id="PF06974"/>
    </source>
</evidence>
<protein>
    <submittedName>
        <fullName evidence="4">O-acyltransferase WSD1-like</fullName>
    </submittedName>
</protein>